<dbReference type="CDD" id="cd01392">
    <property type="entry name" value="HTH_LacI"/>
    <property type="match status" value="1"/>
</dbReference>
<dbReference type="PROSITE" id="PS00356">
    <property type="entry name" value="HTH_LACI_1"/>
    <property type="match status" value="1"/>
</dbReference>
<dbReference type="InterPro" id="IPR010982">
    <property type="entry name" value="Lambda_DNA-bd_dom_sf"/>
</dbReference>
<dbReference type="GO" id="GO:0003700">
    <property type="term" value="F:DNA-binding transcription factor activity"/>
    <property type="evidence" value="ECO:0007669"/>
    <property type="project" value="TreeGrafter"/>
</dbReference>
<accession>T5KJD0</accession>
<dbReference type="CDD" id="cd06267">
    <property type="entry name" value="PBP1_LacI_sugar_binding-like"/>
    <property type="match status" value="1"/>
</dbReference>
<proteinExistence type="predicted"/>
<dbReference type="SUPFAM" id="SSF53822">
    <property type="entry name" value="Periplasmic binding protein-like I"/>
    <property type="match status" value="1"/>
</dbReference>
<sequence length="341" mass="35429">MKKGGPSMRARPGRVTIYDVAERAGVSISTVSLAVSAPHRVRPETRERIVAAATALGYRMTQGRRVGAARIAVAAPFTTYPSYLRRLSGMLRRARDAAVDIIPYDLDSAAAADEPLLDVLPTRTDATGLVVMGVPLGGAARRASRAARIPVVYVDVVPTRSDVGGPVVLVDDRDGGAQIGRHLAGLGHRRVLFVHEPQRSPAYVSAGMLRIEGLTQHLAMTDLAVADPSAVDGRVIAAARAAGATAIVANHDQFAAAVLSALRADPGTAPLAVVGYDDGEVAAALDLTTVRQPFEESGRTALELVLGLVSGASTAHDTVRLAPTLIARASTLAGGISPAKR</sequence>
<dbReference type="InterPro" id="IPR028082">
    <property type="entry name" value="Peripla_BP_I"/>
</dbReference>
<dbReference type="AlphaFoldDB" id="T5KJD0"/>
<dbReference type="Pfam" id="PF13377">
    <property type="entry name" value="Peripla_BP_3"/>
    <property type="match status" value="1"/>
</dbReference>
<dbReference type="SMART" id="SM00354">
    <property type="entry name" value="HTH_LACI"/>
    <property type="match status" value="1"/>
</dbReference>
<dbReference type="SUPFAM" id="SSF47413">
    <property type="entry name" value="lambda repressor-like DNA-binding domains"/>
    <property type="match status" value="1"/>
</dbReference>
<reference evidence="5 6" key="1">
    <citation type="journal article" date="2013" name="Genome Announc.">
        <title>Whole-genome sequences of five oyster-associated bacteria show potential for crude oil hydrocarbon degradation.</title>
        <authorList>
            <person name="Chauhan A."/>
            <person name="Green S."/>
            <person name="Pathak A."/>
            <person name="Thomas J."/>
            <person name="Venkatramanan R."/>
        </authorList>
    </citation>
    <scope>NUCLEOTIDE SEQUENCE [LARGE SCALE GENOMIC DNA]</scope>
    <source>
        <strain evidence="5 6">MF109</strain>
    </source>
</reference>
<feature type="domain" description="HTH lacI-type" evidence="4">
    <location>
        <begin position="15"/>
        <end position="74"/>
    </location>
</feature>
<keyword evidence="3" id="KW-0804">Transcription</keyword>
<dbReference type="PATRIC" id="fig|1333857.3.peg.1555"/>
<dbReference type="GO" id="GO:0000976">
    <property type="term" value="F:transcription cis-regulatory region binding"/>
    <property type="evidence" value="ECO:0007669"/>
    <property type="project" value="TreeGrafter"/>
</dbReference>
<evidence type="ECO:0000313" key="6">
    <source>
        <dbReference type="Proteomes" id="UP000016033"/>
    </source>
</evidence>
<name>T5KJD0_MICMQ</name>
<organism evidence="5 6">
    <name type="scientific">Microbacterium maritypicum MF109</name>
    <dbReference type="NCBI Taxonomy" id="1333857"/>
    <lineage>
        <taxon>Bacteria</taxon>
        <taxon>Bacillati</taxon>
        <taxon>Actinomycetota</taxon>
        <taxon>Actinomycetes</taxon>
        <taxon>Micrococcales</taxon>
        <taxon>Microbacteriaceae</taxon>
        <taxon>Microbacterium</taxon>
    </lineage>
</organism>
<dbReference type="InterPro" id="IPR046335">
    <property type="entry name" value="LacI/GalR-like_sensor"/>
</dbReference>
<dbReference type="Gene3D" id="3.40.50.2300">
    <property type="match status" value="2"/>
</dbReference>
<protein>
    <recommendedName>
        <fullName evidence="4">HTH lacI-type domain-containing protein</fullName>
    </recommendedName>
</protein>
<dbReference type="PROSITE" id="PS50932">
    <property type="entry name" value="HTH_LACI_2"/>
    <property type="match status" value="1"/>
</dbReference>
<evidence type="ECO:0000256" key="1">
    <source>
        <dbReference type="ARBA" id="ARBA00023015"/>
    </source>
</evidence>
<dbReference type="InterPro" id="IPR000843">
    <property type="entry name" value="HTH_LacI"/>
</dbReference>
<gene>
    <name evidence="5" type="ORF">L687_16220</name>
</gene>
<keyword evidence="2" id="KW-0238">DNA-binding</keyword>
<dbReference type="Gene3D" id="1.10.260.40">
    <property type="entry name" value="lambda repressor-like DNA-binding domains"/>
    <property type="match status" value="1"/>
</dbReference>
<dbReference type="Pfam" id="PF00356">
    <property type="entry name" value="LacI"/>
    <property type="match status" value="1"/>
</dbReference>
<comment type="caution">
    <text evidence="5">The sequence shown here is derived from an EMBL/GenBank/DDBJ whole genome shotgun (WGS) entry which is preliminary data.</text>
</comment>
<dbReference type="Proteomes" id="UP000016033">
    <property type="component" value="Unassembled WGS sequence"/>
</dbReference>
<evidence type="ECO:0000313" key="5">
    <source>
        <dbReference type="EMBL" id="EQM78541.1"/>
    </source>
</evidence>
<evidence type="ECO:0000256" key="3">
    <source>
        <dbReference type="ARBA" id="ARBA00023163"/>
    </source>
</evidence>
<evidence type="ECO:0000259" key="4">
    <source>
        <dbReference type="PROSITE" id="PS50932"/>
    </source>
</evidence>
<dbReference type="EMBL" id="ATAO01000179">
    <property type="protein sequence ID" value="EQM78541.1"/>
    <property type="molecule type" value="Genomic_DNA"/>
</dbReference>
<keyword evidence="1" id="KW-0805">Transcription regulation</keyword>
<dbReference type="PANTHER" id="PTHR30146:SF109">
    <property type="entry name" value="HTH-TYPE TRANSCRIPTIONAL REGULATOR GALS"/>
    <property type="match status" value="1"/>
</dbReference>
<dbReference type="PANTHER" id="PTHR30146">
    <property type="entry name" value="LACI-RELATED TRANSCRIPTIONAL REPRESSOR"/>
    <property type="match status" value="1"/>
</dbReference>
<evidence type="ECO:0000256" key="2">
    <source>
        <dbReference type="ARBA" id="ARBA00023125"/>
    </source>
</evidence>